<sequence length="117" mass="14106">MKRKNWTKKQLEASVEAYIEMRNKEKRNEKFIKKEVYRKLSKRFKRSEGAFEYRMQNISFIFDEWGEPWIKGLKPYSHVGENIKEILVALIKEHDPNTNKVRTYFSSTSSKIVDINE</sequence>
<reference evidence="1" key="1">
    <citation type="submission" date="2018-05" db="EMBL/GenBank/DDBJ databases">
        <authorList>
            <person name="Lanie J.A."/>
            <person name="Ng W.-L."/>
            <person name="Kazmierczak K.M."/>
            <person name="Andrzejewski T.M."/>
            <person name="Davidsen T.M."/>
            <person name="Wayne K.J."/>
            <person name="Tettelin H."/>
            <person name="Glass J.I."/>
            <person name="Rusch D."/>
            <person name="Podicherti R."/>
            <person name="Tsui H.-C.T."/>
            <person name="Winkler M.E."/>
        </authorList>
    </citation>
    <scope>NUCLEOTIDE SEQUENCE</scope>
</reference>
<organism evidence="1">
    <name type="scientific">marine metagenome</name>
    <dbReference type="NCBI Taxonomy" id="408172"/>
    <lineage>
        <taxon>unclassified sequences</taxon>
        <taxon>metagenomes</taxon>
        <taxon>ecological metagenomes</taxon>
    </lineage>
</organism>
<dbReference type="AlphaFoldDB" id="A0A383B4F6"/>
<evidence type="ECO:0000313" key="1">
    <source>
        <dbReference type="EMBL" id="SVE14713.1"/>
    </source>
</evidence>
<gene>
    <name evidence="1" type="ORF">METZ01_LOCUS467567</name>
</gene>
<accession>A0A383B4F6</accession>
<proteinExistence type="predicted"/>
<name>A0A383B4F6_9ZZZZ</name>
<feature type="non-terminal residue" evidence="1">
    <location>
        <position position="117"/>
    </location>
</feature>
<dbReference type="EMBL" id="UINC01197298">
    <property type="protein sequence ID" value="SVE14713.1"/>
    <property type="molecule type" value="Genomic_DNA"/>
</dbReference>
<protein>
    <submittedName>
        <fullName evidence="1">Uncharacterized protein</fullName>
    </submittedName>
</protein>